<dbReference type="GO" id="GO:0048731">
    <property type="term" value="P:system development"/>
    <property type="evidence" value="ECO:0007669"/>
    <property type="project" value="UniProtKB-ARBA"/>
</dbReference>
<dbReference type="PROSITE" id="PS51543">
    <property type="entry name" value="FYRC"/>
    <property type="match status" value="1"/>
</dbReference>
<dbReference type="PANTHER" id="PTHR22715:SF1">
    <property type="entry name" value="DNA BINDING PROTEIN"/>
    <property type="match status" value="1"/>
</dbReference>
<feature type="compositionally biased region" description="Polar residues" evidence="3">
    <location>
        <begin position="154"/>
        <end position="166"/>
    </location>
</feature>
<keyword evidence="5" id="KW-1185">Reference proteome</keyword>
<dbReference type="InterPro" id="IPR036322">
    <property type="entry name" value="WD40_repeat_dom_sf"/>
</dbReference>
<dbReference type="SUPFAM" id="SSF50978">
    <property type="entry name" value="WD40 repeat-like"/>
    <property type="match status" value="1"/>
</dbReference>
<reference evidence="5" key="1">
    <citation type="submission" date="2024-07" db="EMBL/GenBank/DDBJ databases">
        <title>Two chromosome-level genome assemblies of Korean endemic species Abeliophyllum distichum and Forsythia ovata (Oleaceae).</title>
        <authorList>
            <person name="Jang H."/>
        </authorList>
    </citation>
    <scope>NUCLEOTIDE SEQUENCE [LARGE SCALE GENOMIC DNA]</scope>
</reference>
<dbReference type="PROSITE" id="PS51542">
    <property type="entry name" value="FYRN"/>
    <property type="match status" value="1"/>
</dbReference>
<evidence type="ECO:0000256" key="1">
    <source>
        <dbReference type="ARBA" id="ARBA00004123"/>
    </source>
</evidence>
<dbReference type="InterPro" id="IPR040092">
    <property type="entry name" value="TBRG1"/>
</dbReference>
<feature type="region of interest" description="Disordered" evidence="3">
    <location>
        <begin position="138"/>
        <end position="184"/>
    </location>
</feature>
<evidence type="ECO:0000313" key="4">
    <source>
        <dbReference type="EMBL" id="KAL2519257.1"/>
    </source>
</evidence>
<dbReference type="GO" id="GO:0005634">
    <property type="term" value="C:nucleus"/>
    <property type="evidence" value="ECO:0007669"/>
    <property type="project" value="UniProtKB-SubCell"/>
</dbReference>
<gene>
    <name evidence="4" type="ORF">Adt_15504</name>
</gene>
<dbReference type="InterPro" id="IPR003889">
    <property type="entry name" value="FYrich_C"/>
</dbReference>
<dbReference type="EMBL" id="JBFOLK010000004">
    <property type="protein sequence ID" value="KAL2519257.1"/>
    <property type="molecule type" value="Genomic_DNA"/>
</dbReference>
<name>A0ABD1U2N0_9LAMI</name>
<dbReference type="Gene3D" id="3.30.160.360">
    <property type="match status" value="1"/>
</dbReference>
<organism evidence="4 5">
    <name type="scientific">Abeliophyllum distichum</name>
    <dbReference type="NCBI Taxonomy" id="126358"/>
    <lineage>
        <taxon>Eukaryota</taxon>
        <taxon>Viridiplantae</taxon>
        <taxon>Streptophyta</taxon>
        <taxon>Embryophyta</taxon>
        <taxon>Tracheophyta</taxon>
        <taxon>Spermatophyta</taxon>
        <taxon>Magnoliopsida</taxon>
        <taxon>eudicotyledons</taxon>
        <taxon>Gunneridae</taxon>
        <taxon>Pentapetalae</taxon>
        <taxon>asterids</taxon>
        <taxon>lamiids</taxon>
        <taxon>Lamiales</taxon>
        <taxon>Oleaceae</taxon>
        <taxon>Forsythieae</taxon>
        <taxon>Abeliophyllum</taxon>
    </lineage>
</organism>
<comment type="subcellular location">
    <subcellularLocation>
        <location evidence="1">Nucleus</location>
    </subcellularLocation>
</comment>
<keyword evidence="2" id="KW-0539">Nucleus</keyword>
<feature type="region of interest" description="Disordered" evidence="3">
    <location>
        <begin position="210"/>
        <end position="240"/>
    </location>
</feature>
<evidence type="ECO:0000256" key="3">
    <source>
        <dbReference type="SAM" id="MobiDB-lite"/>
    </source>
</evidence>
<proteinExistence type="predicted"/>
<dbReference type="AlphaFoldDB" id="A0ABD1U2N0"/>
<evidence type="ECO:0000313" key="5">
    <source>
        <dbReference type="Proteomes" id="UP001604336"/>
    </source>
</evidence>
<comment type="caution">
    <text evidence="4">The sequence shown here is derived from an EMBL/GenBank/DDBJ whole genome shotgun (WGS) entry which is preliminary data.</text>
</comment>
<protein>
    <submittedName>
        <fullName evidence="4">DNA binding</fullName>
    </submittedName>
</protein>
<dbReference type="GO" id="GO:0140993">
    <property type="term" value="F:histone modifying activity"/>
    <property type="evidence" value="ECO:0007669"/>
    <property type="project" value="UniProtKB-ARBA"/>
</dbReference>
<dbReference type="InterPro" id="IPR003888">
    <property type="entry name" value="FYrich_N"/>
</dbReference>
<dbReference type="Proteomes" id="UP001604336">
    <property type="component" value="Unassembled WGS sequence"/>
</dbReference>
<dbReference type="PANTHER" id="PTHR22715">
    <property type="entry name" value="TRANSFORMING GROWTH FACTOR BETA REGULATED GENE 1"/>
    <property type="match status" value="1"/>
</dbReference>
<sequence length="1127" mass="124354">MTKSSEEKSDGLEIISIGKRYSGPWDKKYWSSSRGKDRYPYPIGYKTSRTLNGITYKMEILEGHKGPLFMIMSTDGESCSAQTPDIVWECFQKKSCSRIKLLHGKRFSCKIDGVEFFGFKNAFVQRLLRELVANAGGTAEQSSSPSNFRIEASDTVQQSTESNNHPNLLPYLAKPQVTGKRSRKDRSINIKPVNEANFKQCQPQNCIQNADASNSRQRDQSGRPSTFDASNKDCGSSNSPGVIIGPNLAAVVEKEKCLFSAERGLQSDSLDISDHLKLGGLLPQERDLISSENHLSTKADNLPKGKELPNWSTFTEVQEFNNPIPEEKDGVTLLQHDKPIVSVADFCAPDTLDIAGDSFSNSDPNGDVQVPCSARDDIIVTDAAISEVLVTDSILEDETGTSNASSEKSDIDSVGQEIAKSMMTVLLPRALPLLKTFSRKKKKSMKPSEMPLHRSQKENNTSIGFDDASIVRERIENSDLEREKEKGSIACTGYDSVVSTSGITESIVPDSFDSSESRYTSINQHDLFPDTAKGHQASFPLNNYGHQTLDLPVCVDKAADSSVRAIAVRDHKINLHSELQMSVNEEPREDIGTTGANLMGKTNSSIQPPAEINVNSKRARVDCKSVIEMCASAAPQMRCAPFTEHTICRDFKNVCSMENSEASLAKKFHRAKFVDFDNSLSYLQIPSTSCCSDVTENKEMKDDSRLNFQGDLNLNDNQQGLLKRVACYNHPMPISMVLLNIKENEIYICVICGSLEQKENTLFVYKALKEAENMGFPSFVGHVSIALPIYKDAYGRDIAVESSRLQFTPDAQSLVLLNSIKTPFCREGKLYCSCPRCTSEFSEKNAVKIVQVKTGYVTIETILRTTQGVCCLLVCEPSFLLAAEEGGKLNLWVMNTRWSAQKEESNLPTLDCMLPCLVELKRIPKSTILVVGHNGFGEFGIWDIDKRILVSKFSAPGTSVFQCVPVGMFTWQSKGEHNTKELIDEIMNATKMWFSGMGENHILPVQNTDMAVWLLISTLSDPDSHCCQSSGKWQANLARCWRLALLVKNMVIMGRTLDSGVAAVAPVGHGIIGRCDGLVYTWDLSTGNKLENLHHFKGTGVSCISTDNTSGALAVASEAELLVYVQS</sequence>
<feature type="compositionally biased region" description="Polar residues" evidence="3">
    <location>
        <begin position="222"/>
        <end position="240"/>
    </location>
</feature>
<evidence type="ECO:0000256" key="2">
    <source>
        <dbReference type="ARBA" id="ARBA00023242"/>
    </source>
</evidence>
<accession>A0ABD1U2N0</accession>